<dbReference type="RefSeq" id="WP_136842487.1">
    <property type="nucleotide sequence ID" value="NZ_SUPL01000003.1"/>
</dbReference>
<organism evidence="3 4">
    <name type="scientific">Pontimicrobium aquaticum</name>
    <dbReference type="NCBI Taxonomy" id="2565367"/>
    <lineage>
        <taxon>Bacteria</taxon>
        <taxon>Pseudomonadati</taxon>
        <taxon>Bacteroidota</taxon>
        <taxon>Flavobacteriia</taxon>
        <taxon>Flavobacteriales</taxon>
        <taxon>Flavobacteriaceae</taxon>
        <taxon>Pontimicrobium</taxon>
    </lineage>
</organism>
<dbReference type="Gene3D" id="3.40.50.2000">
    <property type="entry name" value="Glycogen Phosphorylase B"/>
    <property type="match status" value="2"/>
</dbReference>
<evidence type="ECO:0000313" key="4">
    <source>
        <dbReference type="Proteomes" id="UP000307657"/>
    </source>
</evidence>
<keyword evidence="3" id="KW-0808">Transferase</keyword>
<dbReference type="Pfam" id="PF13439">
    <property type="entry name" value="Glyco_transf_4"/>
    <property type="match status" value="1"/>
</dbReference>
<feature type="domain" description="Glycosyltransferase subfamily 4-like N-terminal" evidence="2">
    <location>
        <begin position="16"/>
        <end position="171"/>
    </location>
</feature>
<evidence type="ECO:0000259" key="2">
    <source>
        <dbReference type="Pfam" id="PF13439"/>
    </source>
</evidence>
<dbReference type="InterPro" id="IPR028098">
    <property type="entry name" value="Glyco_trans_4-like_N"/>
</dbReference>
<accession>A0A4V5LQS8</accession>
<dbReference type="AlphaFoldDB" id="A0A4V5LQS8"/>
<dbReference type="GO" id="GO:0016757">
    <property type="term" value="F:glycosyltransferase activity"/>
    <property type="evidence" value="ECO:0007669"/>
    <property type="project" value="InterPro"/>
</dbReference>
<reference evidence="3 4" key="1">
    <citation type="submission" date="2019-04" db="EMBL/GenBank/DDBJ databases">
        <title>Lacinutrix sp. nov., isolated from marine water.</title>
        <authorList>
            <person name="Kim W."/>
        </authorList>
    </citation>
    <scope>NUCLEOTIDE SEQUENCE [LARGE SCALE GENOMIC DNA]</scope>
    <source>
        <strain evidence="3 4">CAU 1491</strain>
    </source>
</reference>
<dbReference type="EMBL" id="SUPL01000003">
    <property type="protein sequence ID" value="TJY36399.1"/>
    <property type="molecule type" value="Genomic_DNA"/>
</dbReference>
<dbReference type="Pfam" id="PF00534">
    <property type="entry name" value="Glycos_transf_1"/>
    <property type="match status" value="1"/>
</dbReference>
<evidence type="ECO:0000313" key="3">
    <source>
        <dbReference type="EMBL" id="TJY36399.1"/>
    </source>
</evidence>
<feature type="domain" description="Glycosyl transferase family 1" evidence="1">
    <location>
        <begin position="177"/>
        <end position="341"/>
    </location>
</feature>
<evidence type="ECO:0000259" key="1">
    <source>
        <dbReference type="Pfam" id="PF00534"/>
    </source>
</evidence>
<protein>
    <submittedName>
        <fullName evidence="3">Glycosyltransferase</fullName>
    </submittedName>
</protein>
<keyword evidence="4" id="KW-1185">Reference proteome</keyword>
<dbReference type="PANTHER" id="PTHR12526">
    <property type="entry name" value="GLYCOSYLTRANSFERASE"/>
    <property type="match status" value="1"/>
</dbReference>
<dbReference type="Proteomes" id="UP000307657">
    <property type="component" value="Unassembled WGS sequence"/>
</dbReference>
<dbReference type="PANTHER" id="PTHR12526:SF630">
    <property type="entry name" value="GLYCOSYLTRANSFERASE"/>
    <property type="match status" value="1"/>
</dbReference>
<name>A0A4V5LQS8_9FLAO</name>
<dbReference type="InterPro" id="IPR001296">
    <property type="entry name" value="Glyco_trans_1"/>
</dbReference>
<dbReference type="OrthoDB" id="798298at2"/>
<sequence length="365" mass="42591">MKKKKVALVGFHMYGGGTARVMANLSNFFDKKNIEVHNIIIHDEIGYEYSGELYNLGKLKSKSNTIFNKIKRFNALKKYIKQQDFDFVIDFRFRKRILQEYMISKFIYEQKKTIYTIHSSQLEIYLSKSRFWTQLIYGKAYRVIAITKAMKEMVEKKYPKLKNVSMIYNPVIHSVIEAKKEQPIDLDFEYVIGVGHFDTDQKQFDKLIESYAESKLPKNQVHLVILGKGKKQLELEHVAEKMYVKNKVHFLGFQDNPYKFMKNAKAFVLSSWHEGHPMVLIEALCCNIPAIAFGCPTGPREVINHKENGLLIEDQNLEELTKGLNLMILDEALYKKCKDNSLKSVEKFSLNVIGNQWLDVMNFKN</sequence>
<dbReference type="CDD" id="cd03811">
    <property type="entry name" value="GT4_GT28_WabH-like"/>
    <property type="match status" value="1"/>
</dbReference>
<proteinExistence type="predicted"/>
<gene>
    <name evidence="3" type="ORF">E5167_06970</name>
</gene>
<dbReference type="SUPFAM" id="SSF53756">
    <property type="entry name" value="UDP-Glycosyltransferase/glycogen phosphorylase"/>
    <property type="match status" value="1"/>
</dbReference>
<comment type="caution">
    <text evidence="3">The sequence shown here is derived from an EMBL/GenBank/DDBJ whole genome shotgun (WGS) entry which is preliminary data.</text>
</comment>